<dbReference type="InterPro" id="IPR004140">
    <property type="entry name" value="Exo70"/>
</dbReference>
<keyword evidence="2 3" id="KW-0813">Transport</keyword>
<dbReference type="PANTHER" id="PTHR12542:SF180">
    <property type="entry name" value="EXOCYST SUBUNIT EXO70 FAMILY PROTEIN"/>
    <property type="match status" value="1"/>
</dbReference>
<feature type="non-terminal residue" evidence="5">
    <location>
        <position position="1"/>
    </location>
</feature>
<dbReference type="PANTHER" id="PTHR12542">
    <property type="entry name" value="EXOCYST COMPLEX PROTEIN EXO70"/>
    <property type="match status" value="1"/>
</dbReference>
<evidence type="ECO:0000256" key="3">
    <source>
        <dbReference type="RuleBase" id="RU365026"/>
    </source>
</evidence>
<comment type="function">
    <text evidence="3">Component of the exocyst complex.</text>
</comment>
<dbReference type="GO" id="GO:0000145">
    <property type="term" value="C:exocyst"/>
    <property type="evidence" value="ECO:0007669"/>
    <property type="project" value="InterPro"/>
</dbReference>
<dbReference type="InterPro" id="IPR016159">
    <property type="entry name" value="Cullin_repeat-like_dom_sf"/>
</dbReference>
<dbReference type="SUPFAM" id="SSF74788">
    <property type="entry name" value="Cullin repeat-like"/>
    <property type="match status" value="1"/>
</dbReference>
<dbReference type="OrthoDB" id="1421382at2759"/>
<keyword evidence="3" id="KW-0653">Protein transport</keyword>
<dbReference type="GO" id="GO:0006887">
    <property type="term" value="P:exocytosis"/>
    <property type="evidence" value="ECO:0007669"/>
    <property type="project" value="UniProtKB-KW"/>
</dbReference>
<dbReference type="InterPro" id="IPR046364">
    <property type="entry name" value="Exo70_C"/>
</dbReference>
<evidence type="ECO:0000256" key="2">
    <source>
        <dbReference type="ARBA" id="ARBA00022448"/>
    </source>
</evidence>
<evidence type="ECO:0000259" key="4">
    <source>
        <dbReference type="Pfam" id="PF03081"/>
    </source>
</evidence>
<proteinExistence type="inferred from homology"/>
<sequence length="515" mass="59082">MFIKIQSWLLKPKFYHLPCRLVSKGIYSLIILRSKLDPPARGGYHGLQDRDDVVIEIGSRSQSQGTTLSVSQVDLPPAIITATGNAHPQADVILENEDLGFLVTQVGSNSEQGLYSDTMAQFTSCIDALKKENWNVIDSIFKHVRKYLIVDNDQIQVRQLHPDDNLVVDSLPSGIVNDLRECARLMVTAGLKEECLHMYTSCRREFLNDIMSTFALQKLKKMEKIQCSIKALGVAERILLPNERRLGERIFEGTISSKDMYRVLLGIDLLKFRRSFGIFGDLLYLTYGDKEQDTVPGGRVHPITRDVLSYIDMIYGNRLGLNGTMFDLEVFNSPTVLVATITELLESCLEAKSKIYNDPTLGYVFIMNNWRLIDLGVKRRGLEPVLGDDWLPKITIKFQQNLQLYQRSSWNKILEFLKLDINESKPNVVAELLKDKLHSFNEHFDEICNVQSTWFVFDEQLREQIIKSIENILLPAYGNFVGRFQDFLGKHAYDYIKYGMFDVQERLNKLFLVTE</sequence>
<gene>
    <name evidence="5" type="primary">EXO70B1</name>
    <name evidence="5" type="ORF">CR513_08659</name>
</gene>
<comment type="caution">
    <text evidence="5">The sequence shown here is derived from an EMBL/GenBank/DDBJ whole genome shotgun (WGS) entry which is preliminary data.</text>
</comment>
<evidence type="ECO:0000313" key="5">
    <source>
        <dbReference type="EMBL" id="RDY07256.1"/>
    </source>
</evidence>
<dbReference type="Gene3D" id="1.20.1280.170">
    <property type="entry name" value="Exocyst complex component Exo70"/>
    <property type="match status" value="2"/>
</dbReference>
<reference evidence="5" key="1">
    <citation type="submission" date="2018-05" db="EMBL/GenBank/DDBJ databases">
        <title>Draft genome of Mucuna pruriens seed.</title>
        <authorList>
            <person name="Nnadi N.E."/>
            <person name="Vos R."/>
            <person name="Hasami M.H."/>
            <person name="Devisetty U.K."/>
            <person name="Aguiy J.C."/>
        </authorList>
    </citation>
    <scope>NUCLEOTIDE SEQUENCE [LARGE SCALE GENOMIC DNA]</scope>
    <source>
        <strain evidence="5">JCA_2017</strain>
    </source>
</reference>
<evidence type="ECO:0000313" key="6">
    <source>
        <dbReference type="Proteomes" id="UP000257109"/>
    </source>
</evidence>
<evidence type="ECO:0000256" key="1">
    <source>
        <dbReference type="ARBA" id="ARBA00006756"/>
    </source>
</evidence>
<dbReference type="Pfam" id="PF03081">
    <property type="entry name" value="Exo70_C"/>
    <property type="match status" value="1"/>
</dbReference>
<keyword evidence="6" id="KW-1185">Reference proteome</keyword>
<keyword evidence="3" id="KW-0268">Exocytosis</keyword>
<dbReference type="STRING" id="157652.A0A371HWS9"/>
<accession>A0A371HWS9</accession>
<feature type="domain" description="Exocyst complex subunit Exo70 C-terminal" evidence="4">
    <location>
        <begin position="278"/>
        <end position="508"/>
    </location>
</feature>
<comment type="similarity">
    <text evidence="1 3">Belongs to the EXO70 family.</text>
</comment>
<dbReference type="EMBL" id="QJKJ01001512">
    <property type="protein sequence ID" value="RDY07256.1"/>
    <property type="molecule type" value="Genomic_DNA"/>
</dbReference>
<name>A0A371HWS9_MUCPR</name>
<dbReference type="AlphaFoldDB" id="A0A371HWS9"/>
<dbReference type="GO" id="GO:0015031">
    <property type="term" value="P:protein transport"/>
    <property type="evidence" value="ECO:0007669"/>
    <property type="project" value="UniProtKB-KW"/>
</dbReference>
<protein>
    <recommendedName>
        <fullName evidence="3">Exocyst subunit Exo70 family protein</fullName>
    </recommendedName>
</protein>
<organism evidence="5 6">
    <name type="scientific">Mucuna pruriens</name>
    <name type="common">Velvet bean</name>
    <name type="synonym">Dolichos pruriens</name>
    <dbReference type="NCBI Taxonomy" id="157652"/>
    <lineage>
        <taxon>Eukaryota</taxon>
        <taxon>Viridiplantae</taxon>
        <taxon>Streptophyta</taxon>
        <taxon>Embryophyta</taxon>
        <taxon>Tracheophyta</taxon>
        <taxon>Spermatophyta</taxon>
        <taxon>Magnoliopsida</taxon>
        <taxon>eudicotyledons</taxon>
        <taxon>Gunneridae</taxon>
        <taxon>Pentapetalae</taxon>
        <taxon>rosids</taxon>
        <taxon>fabids</taxon>
        <taxon>Fabales</taxon>
        <taxon>Fabaceae</taxon>
        <taxon>Papilionoideae</taxon>
        <taxon>50 kb inversion clade</taxon>
        <taxon>NPAAA clade</taxon>
        <taxon>indigoferoid/millettioid clade</taxon>
        <taxon>Phaseoleae</taxon>
        <taxon>Mucuna</taxon>
    </lineage>
</organism>
<dbReference type="Proteomes" id="UP000257109">
    <property type="component" value="Unassembled WGS sequence"/>
</dbReference>
<dbReference type="GO" id="GO:0005546">
    <property type="term" value="F:phosphatidylinositol-4,5-bisphosphate binding"/>
    <property type="evidence" value="ECO:0007669"/>
    <property type="project" value="InterPro"/>
</dbReference>